<keyword evidence="1" id="KW-0472">Membrane</keyword>
<organism evidence="2">
    <name type="scientific">Megavirus baoshan</name>
    <dbReference type="NCBI Taxonomy" id="2496520"/>
    <lineage>
        <taxon>Viruses</taxon>
        <taxon>Varidnaviria</taxon>
        <taxon>Bamfordvirae</taxon>
        <taxon>Nucleocytoviricota</taxon>
        <taxon>Megaviricetes</taxon>
        <taxon>Imitervirales</taxon>
        <taxon>Mimiviridae</taxon>
        <taxon>Megamimivirinae</taxon>
        <taxon>Megavirus</taxon>
        <taxon>Megavirus baoshanense</taxon>
    </lineage>
</organism>
<dbReference type="KEGG" id="vg:80525925"/>
<keyword evidence="1" id="KW-1133">Transmembrane helix</keyword>
<keyword evidence="1" id="KW-0812">Transmembrane</keyword>
<evidence type="ECO:0000313" key="2">
    <source>
        <dbReference type="EMBL" id="AZL89141.1"/>
    </source>
</evidence>
<feature type="transmembrane region" description="Helical" evidence="1">
    <location>
        <begin position="59"/>
        <end position="79"/>
    </location>
</feature>
<name>A0A3Q8U7J9_9VIRU</name>
<feature type="transmembrane region" description="Helical" evidence="1">
    <location>
        <begin position="84"/>
        <end position="100"/>
    </location>
</feature>
<evidence type="ECO:0000256" key="1">
    <source>
        <dbReference type="SAM" id="Phobius"/>
    </source>
</evidence>
<reference evidence="2" key="1">
    <citation type="submission" date="2018-03" db="EMBL/GenBank/DDBJ databases">
        <title>Draft genome sequences of Megaviruse, new member of the family Mimiviridae isolated from water in Shanghai, China.</title>
        <authorList>
            <person name="Xia Y."/>
        </authorList>
    </citation>
    <scope>NUCLEOTIDE SEQUENCE</scope>
    <source>
        <strain evidence="2">SH</strain>
    </source>
</reference>
<dbReference type="EMBL" id="MH046811">
    <property type="protein sequence ID" value="AZL89141.1"/>
    <property type="molecule type" value="Genomic_DNA"/>
</dbReference>
<dbReference type="RefSeq" id="YP_010788630.1">
    <property type="nucleotide sequence ID" value="NC_075367.1"/>
</dbReference>
<accession>A0A3Q8U7J9</accession>
<sequence>MNQKNLSTILSDFYSTINYNDNYTRFKNLLDNLNMFSDPNEIHDPILEFNNVKNKVYSYFNNPFGLSILLLLSMISYIYIANNIMYYLIAVIIPSYYAYTTLLDDDININNYTYIIIYFIIFSHVEIIFYLLTIITTGIHLKIAIIIFFNYALFYNQNILQNIYSNIIYSDQIILTFVNLLIIKLSNELISISNNVKKINFEVKSKKQL</sequence>
<protein>
    <submittedName>
        <fullName evidence="2">Uncharacterized protein</fullName>
    </submittedName>
</protein>
<proteinExistence type="predicted"/>
<feature type="transmembrane region" description="Helical" evidence="1">
    <location>
        <begin position="139"/>
        <end position="157"/>
    </location>
</feature>
<dbReference type="GeneID" id="80525925"/>
<feature type="transmembrane region" description="Helical" evidence="1">
    <location>
        <begin position="112"/>
        <end position="132"/>
    </location>
</feature>